<evidence type="ECO:0000313" key="2">
    <source>
        <dbReference type="Proteomes" id="UP000221734"/>
    </source>
</evidence>
<name>A0A2C9CAI4_KUEST</name>
<accession>A0A2C9CAI4</accession>
<dbReference type="EMBL" id="LT934425">
    <property type="protein sequence ID" value="SOH02710.1"/>
    <property type="molecule type" value="Genomic_DNA"/>
</dbReference>
<keyword evidence="2" id="KW-1185">Reference proteome</keyword>
<dbReference type="AlphaFoldDB" id="A0A2C9CAI4"/>
<proteinExistence type="predicted"/>
<protein>
    <submittedName>
        <fullName evidence="1">Uncharacterized protein</fullName>
    </submittedName>
</protein>
<reference evidence="2" key="1">
    <citation type="submission" date="2017-10" db="EMBL/GenBank/DDBJ databases">
        <authorList>
            <person name="Frank J."/>
        </authorList>
    </citation>
    <scope>NUCLEOTIDE SEQUENCE [LARGE SCALE GENOMIC DNA]</scope>
</reference>
<organism evidence="1 2">
    <name type="scientific">Kuenenia stuttgartiensis</name>
    <dbReference type="NCBI Taxonomy" id="174633"/>
    <lineage>
        <taxon>Bacteria</taxon>
        <taxon>Pseudomonadati</taxon>
        <taxon>Planctomycetota</taxon>
        <taxon>Candidatus Brocadiia</taxon>
        <taxon>Candidatus Brocadiales</taxon>
        <taxon>Candidatus Brocadiaceae</taxon>
        <taxon>Candidatus Kuenenia</taxon>
    </lineage>
</organism>
<evidence type="ECO:0000313" key="1">
    <source>
        <dbReference type="EMBL" id="SOH02710.1"/>
    </source>
</evidence>
<dbReference type="KEGG" id="kst:KSMBR1_0193"/>
<dbReference type="Proteomes" id="UP000221734">
    <property type="component" value="Chromosome Kuenenia_stuttgartiensis_MBR1"/>
</dbReference>
<sequence>MQINLKLFFNEEQEDWAKLTPEQRYIESSKLWPIYLELGGSFDPEPDSQSPFDFPELQRSIPAYGRPGVHFIRRI</sequence>
<gene>
    <name evidence="1" type="ORF">KSMBR1_0193</name>
</gene>